<name>A0ABQ9ZGK1_9CRUS</name>
<dbReference type="InterPro" id="IPR036075">
    <property type="entry name" value="ARMT-1-like_metal-bd_sf"/>
</dbReference>
<gene>
    <name evidence="4" type="ORF">OUZ56_021159</name>
</gene>
<dbReference type="SUPFAM" id="SSF111321">
    <property type="entry name" value="AF1104-like"/>
    <property type="match status" value="1"/>
</dbReference>
<sequence>MYLYGGVIRPVLTLTVILCANSKPALNDVTYSELVLLLEQAALISKDLACAMEEGRLWVMDSGQASPCLDLGRITRSLADAMIVNQVDLVVIEGMGRVIHTNLHAKFKCDVLKVAVIKNRWLARRFGEEEDTFPVVFQFERKMVL</sequence>
<organism evidence="4 5">
    <name type="scientific">Daphnia magna</name>
    <dbReference type="NCBI Taxonomy" id="35525"/>
    <lineage>
        <taxon>Eukaryota</taxon>
        <taxon>Metazoa</taxon>
        <taxon>Ecdysozoa</taxon>
        <taxon>Arthropoda</taxon>
        <taxon>Crustacea</taxon>
        <taxon>Branchiopoda</taxon>
        <taxon>Diplostraca</taxon>
        <taxon>Cladocera</taxon>
        <taxon>Anomopoda</taxon>
        <taxon>Daphniidae</taxon>
        <taxon>Daphnia</taxon>
    </lineage>
</organism>
<keyword evidence="5" id="KW-1185">Reference proteome</keyword>
<evidence type="ECO:0000259" key="3">
    <source>
        <dbReference type="Pfam" id="PF01937"/>
    </source>
</evidence>
<reference evidence="4 5" key="1">
    <citation type="journal article" date="2023" name="Nucleic Acids Res.">
        <title>The hologenome of Daphnia magna reveals possible DNA methylation and microbiome-mediated evolution of the host genome.</title>
        <authorList>
            <person name="Chaturvedi A."/>
            <person name="Li X."/>
            <person name="Dhandapani V."/>
            <person name="Marshall H."/>
            <person name="Kissane S."/>
            <person name="Cuenca-Cambronero M."/>
            <person name="Asole G."/>
            <person name="Calvet F."/>
            <person name="Ruiz-Romero M."/>
            <person name="Marangio P."/>
            <person name="Guigo R."/>
            <person name="Rago D."/>
            <person name="Mirbahai L."/>
            <person name="Eastwood N."/>
            <person name="Colbourne J.K."/>
            <person name="Zhou J."/>
            <person name="Mallon E."/>
            <person name="Orsini L."/>
        </authorList>
    </citation>
    <scope>NUCLEOTIDE SEQUENCE [LARGE SCALE GENOMIC DNA]</scope>
    <source>
        <strain evidence="4">LRV0_1</strain>
    </source>
</reference>
<keyword evidence="2" id="KW-0533">Nickel</keyword>
<dbReference type="Gene3D" id="3.40.50.10880">
    <property type="entry name" value="Uncharacterised protein PF01937, DUF89, domain 3"/>
    <property type="match status" value="1"/>
</dbReference>
<feature type="domain" description="Damage-control phosphatase ARMT1-like metal-binding" evidence="3">
    <location>
        <begin position="12"/>
        <end position="131"/>
    </location>
</feature>
<comment type="caution">
    <text evidence="4">The sequence shown here is derived from an EMBL/GenBank/DDBJ whole genome shotgun (WGS) entry which is preliminary data.</text>
</comment>
<accession>A0ABQ9ZGK1</accession>
<dbReference type="EMBL" id="JAOYFB010000003">
    <property type="protein sequence ID" value="KAK4012058.1"/>
    <property type="molecule type" value="Genomic_DNA"/>
</dbReference>
<comment type="cofactor">
    <cofactor evidence="1">
        <name>Ni(2+)</name>
        <dbReference type="ChEBI" id="CHEBI:49786"/>
    </cofactor>
</comment>
<evidence type="ECO:0000313" key="5">
    <source>
        <dbReference type="Proteomes" id="UP001234178"/>
    </source>
</evidence>
<dbReference type="InterPro" id="IPR002791">
    <property type="entry name" value="ARMT1-like_metal-bd"/>
</dbReference>
<evidence type="ECO:0000256" key="2">
    <source>
        <dbReference type="ARBA" id="ARBA00022596"/>
    </source>
</evidence>
<proteinExistence type="predicted"/>
<dbReference type="Proteomes" id="UP001234178">
    <property type="component" value="Unassembled WGS sequence"/>
</dbReference>
<evidence type="ECO:0000313" key="4">
    <source>
        <dbReference type="EMBL" id="KAK4012058.1"/>
    </source>
</evidence>
<dbReference type="Pfam" id="PF01937">
    <property type="entry name" value="ARMT1-like_dom"/>
    <property type="match status" value="1"/>
</dbReference>
<evidence type="ECO:0000256" key="1">
    <source>
        <dbReference type="ARBA" id="ARBA00001967"/>
    </source>
</evidence>
<protein>
    <recommendedName>
        <fullName evidence="3">Damage-control phosphatase ARMT1-like metal-binding domain-containing protein</fullName>
    </recommendedName>
</protein>